<sequence>HNTEAVPRTKWTLAAAGHSSQETKPLHLSFLQMFNHSLILPRCTSGKRAFFDYRMTEGETLGTRLGKMHAKQSVVTAGVGSTVNFKARLANYKSHIKPLCTINDFPKTNKMAERDEPINRADNLGAEAFGFWQT</sequence>
<dbReference type="EMBL" id="CACRXK020008175">
    <property type="protein sequence ID" value="CAB4014159.1"/>
    <property type="molecule type" value="Genomic_DNA"/>
</dbReference>
<proteinExistence type="predicted"/>
<feature type="non-terminal residue" evidence="1">
    <location>
        <position position="134"/>
    </location>
</feature>
<dbReference type="AlphaFoldDB" id="A0A6S7IAX4"/>
<gene>
    <name evidence="1" type="ORF">PACLA_8A054439</name>
</gene>
<evidence type="ECO:0000313" key="2">
    <source>
        <dbReference type="Proteomes" id="UP001152795"/>
    </source>
</evidence>
<dbReference type="Proteomes" id="UP001152795">
    <property type="component" value="Unassembled WGS sequence"/>
</dbReference>
<keyword evidence="2" id="KW-1185">Reference proteome</keyword>
<comment type="caution">
    <text evidence="1">The sequence shown here is derived from an EMBL/GenBank/DDBJ whole genome shotgun (WGS) entry which is preliminary data.</text>
</comment>
<name>A0A6S7IAX4_PARCT</name>
<accession>A0A6S7IAX4</accession>
<organism evidence="1 2">
    <name type="scientific">Paramuricea clavata</name>
    <name type="common">Red gorgonian</name>
    <name type="synonym">Violescent sea-whip</name>
    <dbReference type="NCBI Taxonomy" id="317549"/>
    <lineage>
        <taxon>Eukaryota</taxon>
        <taxon>Metazoa</taxon>
        <taxon>Cnidaria</taxon>
        <taxon>Anthozoa</taxon>
        <taxon>Octocorallia</taxon>
        <taxon>Malacalcyonacea</taxon>
        <taxon>Plexauridae</taxon>
        <taxon>Paramuricea</taxon>
    </lineage>
</organism>
<reference evidence="1" key="1">
    <citation type="submission" date="2020-04" db="EMBL/GenBank/DDBJ databases">
        <authorList>
            <person name="Alioto T."/>
            <person name="Alioto T."/>
            <person name="Gomez Garrido J."/>
        </authorList>
    </citation>
    <scope>NUCLEOTIDE SEQUENCE</scope>
    <source>
        <strain evidence="1">A484AB</strain>
    </source>
</reference>
<evidence type="ECO:0000313" key="1">
    <source>
        <dbReference type="EMBL" id="CAB4014159.1"/>
    </source>
</evidence>
<feature type="non-terminal residue" evidence="1">
    <location>
        <position position="1"/>
    </location>
</feature>
<protein>
    <submittedName>
        <fullName evidence="1">Uncharacterized protein</fullName>
    </submittedName>
</protein>